<dbReference type="GO" id="GO:0031625">
    <property type="term" value="F:ubiquitin protein ligase binding"/>
    <property type="evidence" value="ECO:0007669"/>
    <property type="project" value="TreeGrafter"/>
</dbReference>
<dbReference type="GO" id="GO:0048468">
    <property type="term" value="P:cell development"/>
    <property type="evidence" value="ECO:0007669"/>
    <property type="project" value="TreeGrafter"/>
</dbReference>
<name>A0A4Y2CR62_ARAVE</name>
<dbReference type="InterPro" id="IPR001158">
    <property type="entry name" value="DIX"/>
</dbReference>
<dbReference type="SUPFAM" id="SSF54236">
    <property type="entry name" value="Ubiquitin-like"/>
    <property type="match status" value="1"/>
</dbReference>
<dbReference type="OrthoDB" id="10007451at2759"/>
<comment type="caution">
    <text evidence="4">The sequence shown here is derived from an EMBL/GenBank/DDBJ whole genome shotgun (WGS) entry which is preliminary data.</text>
</comment>
<dbReference type="PANTHER" id="PTHR46102">
    <property type="entry name" value="AXIN"/>
    <property type="match status" value="1"/>
</dbReference>
<sequence>MESTSSSVGNSGMTIIGYSYGENSIPYKIQLPGKNITLKQLKSCLIKKGNFKYFFKHACNDFGTGVVFEEISDDNEVLPLWEGKVLCIIEPMDEKHRK</sequence>
<dbReference type="InterPro" id="IPR038207">
    <property type="entry name" value="DIX_dom_sf"/>
</dbReference>
<dbReference type="AlphaFoldDB" id="A0A4Y2CR62"/>
<dbReference type="SMART" id="SM00021">
    <property type="entry name" value="DAX"/>
    <property type="match status" value="1"/>
</dbReference>
<dbReference type="GO" id="GO:0032436">
    <property type="term" value="P:positive regulation of proteasomal ubiquitin-dependent protein catabolic process"/>
    <property type="evidence" value="ECO:0007669"/>
    <property type="project" value="TreeGrafter"/>
</dbReference>
<dbReference type="GO" id="GO:0016055">
    <property type="term" value="P:Wnt signaling pathway"/>
    <property type="evidence" value="ECO:0007669"/>
    <property type="project" value="UniProtKB-KW"/>
</dbReference>
<dbReference type="EMBL" id="BGPR01000236">
    <property type="protein sequence ID" value="GBM06942.1"/>
    <property type="molecule type" value="Genomic_DNA"/>
</dbReference>
<organism evidence="4 5">
    <name type="scientific">Araneus ventricosus</name>
    <name type="common">Orbweaver spider</name>
    <name type="synonym">Epeira ventricosa</name>
    <dbReference type="NCBI Taxonomy" id="182803"/>
    <lineage>
        <taxon>Eukaryota</taxon>
        <taxon>Metazoa</taxon>
        <taxon>Ecdysozoa</taxon>
        <taxon>Arthropoda</taxon>
        <taxon>Chelicerata</taxon>
        <taxon>Arachnida</taxon>
        <taxon>Araneae</taxon>
        <taxon>Araneomorphae</taxon>
        <taxon>Entelegynae</taxon>
        <taxon>Araneoidea</taxon>
        <taxon>Araneidae</taxon>
        <taxon>Araneus</taxon>
    </lineage>
</organism>
<evidence type="ECO:0000313" key="4">
    <source>
        <dbReference type="EMBL" id="GBM06942.1"/>
    </source>
</evidence>
<dbReference type="PANTHER" id="PTHR46102:SF2">
    <property type="entry name" value="AXIN"/>
    <property type="match status" value="1"/>
</dbReference>
<keyword evidence="5" id="KW-1185">Reference proteome</keyword>
<reference evidence="4 5" key="1">
    <citation type="journal article" date="2019" name="Sci. Rep.">
        <title>Orb-weaving spider Araneus ventricosus genome elucidates the spidroin gene catalogue.</title>
        <authorList>
            <person name="Kono N."/>
            <person name="Nakamura H."/>
            <person name="Ohtoshi R."/>
            <person name="Moran D.A.P."/>
            <person name="Shinohara A."/>
            <person name="Yoshida Y."/>
            <person name="Fujiwara M."/>
            <person name="Mori M."/>
            <person name="Tomita M."/>
            <person name="Arakawa K."/>
        </authorList>
    </citation>
    <scope>NUCLEOTIDE SEQUENCE [LARGE SCALE GENOMIC DNA]</scope>
</reference>
<dbReference type="GO" id="GO:0030877">
    <property type="term" value="C:beta-catenin destruction complex"/>
    <property type="evidence" value="ECO:0007669"/>
    <property type="project" value="TreeGrafter"/>
</dbReference>
<dbReference type="GO" id="GO:0019901">
    <property type="term" value="F:protein kinase binding"/>
    <property type="evidence" value="ECO:0007669"/>
    <property type="project" value="TreeGrafter"/>
</dbReference>
<dbReference type="GO" id="GO:0060090">
    <property type="term" value="F:molecular adaptor activity"/>
    <property type="evidence" value="ECO:0007669"/>
    <property type="project" value="TreeGrafter"/>
</dbReference>
<dbReference type="InterPro" id="IPR043581">
    <property type="entry name" value="Axin-like"/>
</dbReference>
<dbReference type="GO" id="GO:0008013">
    <property type="term" value="F:beta-catenin binding"/>
    <property type="evidence" value="ECO:0007669"/>
    <property type="project" value="TreeGrafter"/>
</dbReference>
<dbReference type="PROSITE" id="PS50841">
    <property type="entry name" value="DIX"/>
    <property type="match status" value="1"/>
</dbReference>
<dbReference type="InterPro" id="IPR029071">
    <property type="entry name" value="Ubiquitin-like_domsf"/>
</dbReference>
<dbReference type="GO" id="GO:0005886">
    <property type="term" value="C:plasma membrane"/>
    <property type="evidence" value="ECO:0007669"/>
    <property type="project" value="TreeGrafter"/>
</dbReference>
<dbReference type="GO" id="GO:0090090">
    <property type="term" value="P:negative regulation of canonical Wnt signaling pathway"/>
    <property type="evidence" value="ECO:0007669"/>
    <property type="project" value="InterPro"/>
</dbReference>
<evidence type="ECO:0000313" key="5">
    <source>
        <dbReference type="Proteomes" id="UP000499080"/>
    </source>
</evidence>
<gene>
    <name evidence="4" type="ORF">AVEN_239651_1</name>
</gene>
<evidence type="ECO:0000259" key="3">
    <source>
        <dbReference type="PROSITE" id="PS50841"/>
    </source>
</evidence>
<evidence type="ECO:0000256" key="2">
    <source>
        <dbReference type="PROSITE-ProRule" id="PRU00069"/>
    </source>
</evidence>
<evidence type="ECO:0000256" key="1">
    <source>
        <dbReference type="ARBA" id="ARBA00022687"/>
    </source>
</evidence>
<dbReference type="Gene3D" id="2.40.240.130">
    <property type="match status" value="1"/>
</dbReference>
<dbReference type="Pfam" id="PF00778">
    <property type="entry name" value="DIX"/>
    <property type="match status" value="1"/>
</dbReference>
<protein>
    <recommendedName>
        <fullName evidence="3">DIX domain-containing protein</fullName>
    </recommendedName>
</protein>
<feature type="domain" description="DIX" evidence="3">
    <location>
        <begin position="11"/>
        <end position="93"/>
    </location>
</feature>
<accession>A0A4Y2CR62</accession>
<keyword evidence="1 2" id="KW-0879">Wnt signaling pathway</keyword>
<dbReference type="GO" id="GO:0005634">
    <property type="term" value="C:nucleus"/>
    <property type="evidence" value="ECO:0007669"/>
    <property type="project" value="TreeGrafter"/>
</dbReference>
<proteinExistence type="predicted"/>
<dbReference type="Proteomes" id="UP000499080">
    <property type="component" value="Unassembled WGS sequence"/>
</dbReference>